<dbReference type="Gene3D" id="3.20.20.80">
    <property type="entry name" value="Glycosidases"/>
    <property type="match status" value="1"/>
</dbReference>
<evidence type="ECO:0000256" key="4">
    <source>
        <dbReference type="RuleBase" id="RU361153"/>
    </source>
</evidence>
<accession>A0A7N0V0R4</accession>
<dbReference type="PANTHER" id="PTHR10551:SF14">
    <property type="entry name" value="CELLULASE CONTAINING PROTEIN, EXPRESSED"/>
    <property type="match status" value="1"/>
</dbReference>
<sequence length="414" mass="46705">MFKFLTIKAVNLGEWLNTEGWIFPSLFDGIVNKDLLDGTEVQLKSLKLGKYLLAELGVGSIIAANRSSPSGWETFKLWRIDETTFNFKVFNNKFVGTGNGVDTVAVATAPGSSETLTILRNPAGGKLVKIQAPNGFFLQVTITIQNFSPNAADYSSRESQWEDSDPSVFCMTTVAVQMQGEYKVTNGYGPNATKVRNDHWASYIVEDDFKFVASNGLNAVRIPIGWWIASYPNPPKPYVGGFKWAEKYELKVVIDLHAAPGSQNGYDIRSSRDGSPEWGQTDASIRSTVDVIEFLASRYSKSRSLYGVELLNEPLAPEVTFETLNKYYQAGYKVVRRHSSSAYVIMGNRLRLGPVRRLSSFLHIYYLIFLSIFLFIFSQLQNAFLFFIKFFFSSIFSYFPSYFSSYFLSFIFTI</sequence>
<dbReference type="GO" id="GO:0016477">
    <property type="term" value="P:cell migration"/>
    <property type="evidence" value="ECO:0007669"/>
    <property type="project" value="TreeGrafter"/>
</dbReference>
<dbReference type="InterPro" id="IPR017853">
    <property type="entry name" value="GH"/>
</dbReference>
<dbReference type="CDD" id="cd00257">
    <property type="entry name" value="beta-trefoil_FSCN-like"/>
    <property type="match status" value="1"/>
</dbReference>
<evidence type="ECO:0000313" key="9">
    <source>
        <dbReference type="Proteomes" id="UP000594263"/>
    </source>
</evidence>
<keyword evidence="5" id="KW-0472">Membrane</keyword>
<keyword evidence="5" id="KW-1133">Transmembrane helix</keyword>
<dbReference type="InterPro" id="IPR001547">
    <property type="entry name" value="Glyco_hydro_5"/>
</dbReference>
<feature type="transmembrane region" description="Helical" evidence="5">
    <location>
        <begin position="358"/>
        <end position="377"/>
    </location>
</feature>
<protein>
    <recommendedName>
        <fullName evidence="10">Mannan endo-1,4-beta-mannosidase</fullName>
    </recommendedName>
</protein>
<evidence type="ECO:0000256" key="5">
    <source>
        <dbReference type="SAM" id="Phobius"/>
    </source>
</evidence>
<feature type="domain" description="Glycoside hydrolase family 5" evidence="6">
    <location>
        <begin position="198"/>
        <end position="348"/>
    </location>
</feature>
<evidence type="ECO:0000256" key="3">
    <source>
        <dbReference type="ARBA" id="ARBA00023295"/>
    </source>
</evidence>
<dbReference type="Proteomes" id="UP000594263">
    <property type="component" value="Unplaced"/>
</dbReference>
<proteinExistence type="inferred from homology"/>
<feature type="domain" description="DUF7910" evidence="7">
    <location>
        <begin position="32"/>
        <end position="174"/>
    </location>
</feature>
<keyword evidence="3 4" id="KW-0326">Glycosidase</keyword>
<keyword evidence="9" id="KW-1185">Reference proteome</keyword>
<dbReference type="Gene3D" id="2.80.10.50">
    <property type="match status" value="1"/>
</dbReference>
<dbReference type="EnsemblPlants" id="Kaladp0095s0814.1.v1.1">
    <property type="protein sequence ID" value="Kaladp0095s0814.1.v1.1"/>
    <property type="gene ID" value="Kaladp0095s0814.v1.1"/>
</dbReference>
<dbReference type="GO" id="GO:0007163">
    <property type="term" value="P:establishment or maintenance of cell polarity"/>
    <property type="evidence" value="ECO:0007669"/>
    <property type="project" value="TreeGrafter"/>
</dbReference>
<organism evidence="8 9">
    <name type="scientific">Kalanchoe fedtschenkoi</name>
    <name type="common">Lavender scallops</name>
    <name type="synonym">South American air plant</name>
    <dbReference type="NCBI Taxonomy" id="63787"/>
    <lineage>
        <taxon>Eukaryota</taxon>
        <taxon>Viridiplantae</taxon>
        <taxon>Streptophyta</taxon>
        <taxon>Embryophyta</taxon>
        <taxon>Tracheophyta</taxon>
        <taxon>Spermatophyta</taxon>
        <taxon>Magnoliopsida</taxon>
        <taxon>eudicotyledons</taxon>
        <taxon>Gunneridae</taxon>
        <taxon>Pentapetalae</taxon>
        <taxon>Saxifragales</taxon>
        <taxon>Crassulaceae</taxon>
        <taxon>Kalanchoe</taxon>
    </lineage>
</organism>
<dbReference type="InterPro" id="IPR008999">
    <property type="entry name" value="Actin-crosslinking"/>
</dbReference>
<dbReference type="GO" id="GO:0051015">
    <property type="term" value="F:actin filament binding"/>
    <property type="evidence" value="ECO:0007669"/>
    <property type="project" value="InterPro"/>
</dbReference>
<dbReference type="OMA" id="SHRPRIR"/>
<dbReference type="GO" id="GO:0000272">
    <property type="term" value="P:polysaccharide catabolic process"/>
    <property type="evidence" value="ECO:0007669"/>
    <property type="project" value="InterPro"/>
</dbReference>
<keyword evidence="2 4" id="KW-0378">Hydrolase</keyword>
<dbReference type="GO" id="GO:0004553">
    <property type="term" value="F:hydrolase activity, hydrolyzing O-glycosyl compounds"/>
    <property type="evidence" value="ECO:0007669"/>
    <property type="project" value="InterPro"/>
</dbReference>
<evidence type="ECO:0000256" key="2">
    <source>
        <dbReference type="ARBA" id="ARBA00022801"/>
    </source>
</evidence>
<dbReference type="Pfam" id="PF25490">
    <property type="entry name" value="DUF7910"/>
    <property type="match status" value="1"/>
</dbReference>
<comment type="similarity">
    <text evidence="1 4">Belongs to the glycosyl hydrolase 5 (cellulase A) family.</text>
</comment>
<dbReference type="InterPro" id="IPR010431">
    <property type="entry name" value="Fascin"/>
</dbReference>
<dbReference type="Pfam" id="PF00150">
    <property type="entry name" value="Cellulase"/>
    <property type="match status" value="1"/>
</dbReference>
<dbReference type="InterPro" id="IPR057232">
    <property type="entry name" value="DUF7910"/>
</dbReference>
<evidence type="ECO:0000313" key="8">
    <source>
        <dbReference type="EnsemblPlants" id="Kaladp0095s0814.1.v1.1"/>
    </source>
</evidence>
<dbReference type="GO" id="GO:0015629">
    <property type="term" value="C:actin cytoskeleton"/>
    <property type="evidence" value="ECO:0007669"/>
    <property type="project" value="TreeGrafter"/>
</dbReference>
<reference evidence="8" key="1">
    <citation type="submission" date="2021-01" db="UniProtKB">
        <authorList>
            <consortium name="EnsemblPlants"/>
        </authorList>
    </citation>
    <scope>IDENTIFICATION</scope>
</reference>
<dbReference type="AlphaFoldDB" id="A0A7N0V0R4"/>
<evidence type="ECO:0008006" key="10">
    <source>
        <dbReference type="Google" id="ProtNLM"/>
    </source>
</evidence>
<evidence type="ECO:0000259" key="6">
    <source>
        <dbReference type="Pfam" id="PF00150"/>
    </source>
</evidence>
<dbReference type="GO" id="GO:0005737">
    <property type="term" value="C:cytoplasm"/>
    <property type="evidence" value="ECO:0007669"/>
    <property type="project" value="TreeGrafter"/>
</dbReference>
<feature type="transmembrane region" description="Helical" evidence="5">
    <location>
        <begin position="383"/>
        <end position="408"/>
    </location>
</feature>
<dbReference type="Gramene" id="Kaladp0095s0814.1.v1.1">
    <property type="protein sequence ID" value="Kaladp0095s0814.1.v1.1"/>
    <property type="gene ID" value="Kaladp0095s0814.v1.1"/>
</dbReference>
<evidence type="ECO:0000256" key="1">
    <source>
        <dbReference type="ARBA" id="ARBA00005641"/>
    </source>
</evidence>
<keyword evidence="5" id="KW-0812">Transmembrane</keyword>
<name>A0A7N0V0R4_KALFE</name>
<dbReference type="SUPFAM" id="SSF51445">
    <property type="entry name" value="(Trans)glycosidases"/>
    <property type="match status" value="1"/>
</dbReference>
<dbReference type="PANTHER" id="PTHR10551">
    <property type="entry name" value="FASCIN"/>
    <property type="match status" value="1"/>
</dbReference>
<dbReference type="GO" id="GO:0051017">
    <property type="term" value="P:actin filament bundle assembly"/>
    <property type="evidence" value="ECO:0007669"/>
    <property type="project" value="TreeGrafter"/>
</dbReference>
<evidence type="ECO:0000259" key="7">
    <source>
        <dbReference type="Pfam" id="PF25490"/>
    </source>
</evidence>
<dbReference type="SUPFAM" id="SSF50405">
    <property type="entry name" value="Actin-crosslinking proteins"/>
    <property type="match status" value="1"/>
</dbReference>